<evidence type="ECO:0008006" key="3">
    <source>
        <dbReference type="Google" id="ProtNLM"/>
    </source>
</evidence>
<evidence type="ECO:0000313" key="1">
    <source>
        <dbReference type="EMBL" id="KZV89451.1"/>
    </source>
</evidence>
<dbReference type="Proteomes" id="UP000077266">
    <property type="component" value="Unassembled WGS sequence"/>
</dbReference>
<dbReference type="SUPFAM" id="SSF54909">
    <property type="entry name" value="Dimeric alpha+beta barrel"/>
    <property type="match status" value="1"/>
</dbReference>
<dbReference type="EMBL" id="KV426072">
    <property type="protein sequence ID" value="KZV89451.1"/>
    <property type="molecule type" value="Genomic_DNA"/>
</dbReference>
<sequence length="164" mass="18146">MPTTEIVSFVLAEGADMNPAFAILARQPGCIGHSGGRILDDPKTFCWFIHWRTLEDHERFMANAIEYPALHSALEGKMISPPKILHVDLEPFGAMRAPVLDVHFVKEDYTSRDANSSSGRLVEDGSLTVVVVGAEDLTTPMSNLDGEVQRYRVPITGQWWPGNP</sequence>
<dbReference type="Gene3D" id="3.30.70.100">
    <property type="match status" value="1"/>
</dbReference>
<organism evidence="1 2">
    <name type="scientific">Exidia glandulosa HHB12029</name>
    <dbReference type="NCBI Taxonomy" id="1314781"/>
    <lineage>
        <taxon>Eukaryota</taxon>
        <taxon>Fungi</taxon>
        <taxon>Dikarya</taxon>
        <taxon>Basidiomycota</taxon>
        <taxon>Agaricomycotina</taxon>
        <taxon>Agaricomycetes</taxon>
        <taxon>Auriculariales</taxon>
        <taxon>Exidiaceae</taxon>
        <taxon>Exidia</taxon>
    </lineage>
</organism>
<dbReference type="AlphaFoldDB" id="A0A165FS83"/>
<evidence type="ECO:0000313" key="2">
    <source>
        <dbReference type="Proteomes" id="UP000077266"/>
    </source>
</evidence>
<gene>
    <name evidence="1" type="ORF">EXIGLDRAFT_838483</name>
</gene>
<protein>
    <recommendedName>
        <fullName evidence="3">ABM domain-containing protein</fullName>
    </recommendedName>
</protein>
<accession>A0A165FS83</accession>
<dbReference type="InterPro" id="IPR011008">
    <property type="entry name" value="Dimeric_a/b-barrel"/>
</dbReference>
<dbReference type="InParanoid" id="A0A165FS83"/>
<proteinExistence type="predicted"/>
<dbReference type="OrthoDB" id="3830579at2759"/>
<name>A0A165FS83_EXIGL</name>
<keyword evidence="2" id="KW-1185">Reference proteome</keyword>
<reference evidence="1 2" key="1">
    <citation type="journal article" date="2016" name="Mol. Biol. Evol.">
        <title>Comparative Genomics of Early-Diverging Mushroom-Forming Fungi Provides Insights into the Origins of Lignocellulose Decay Capabilities.</title>
        <authorList>
            <person name="Nagy L.G."/>
            <person name="Riley R."/>
            <person name="Tritt A."/>
            <person name="Adam C."/>
            <person name="Daum C."/>
            <person name="Floudas D."/>
            <person name="Sun H."/>
            <person name="Yadav J.S."/>
            <person name="Pangilinan J."/>
            <person name="Larsson K.H."/>
            <person name="Matsuura K."/>
            <person name="Barry K."/>
            <person name="Labutti K."/>
            <person name="Kuo R."/>
            <person name="Ohm R.A."/>
            <person name="Bhattacharya S.S."/>
            <person name="Shirouzu T."/>
            <person name="Yoshinaga Y."/>
            <person name="Martin F.M."/>
            <person name="Grigoriev I.V."/>
            <person name="Hibbett D.S."/>
        </authorList>
    </citation>
    <scope>NUCLEOTIDE SEQUENCE [LARGE SCALE GENOMIC DNA]</scope>
    <source>
        <strain evidence="1 2">HHB12029</strain>
    </source>
</reference>